<accession>A0A8I6SIG8</accession>
<proteinExistence type="predicted"/>
<dbReference type="KEGG" id="clec:106671039"/>
<name>A0A8I6SIG8_CIMLE</name>
<sequence length="356" mass="41640">MRQMEPNCELQPSENLELGRNKHSILLDREHSSIEQVRDAIIKVMDRDVKAVDLKFTLYKAACDKLLPKNQLDPCPPIFTTSDPMEARKIMLHYNELLPGMPFLRHYLRHPDKFEMPIEVFEIIMWLVLDLQEPDIKSVQPRYYSNIINMVAPGNNLKAPSIIFNLTFSKTSNYEFHWHRKSFQKWTKYGFYPCNMEDLHSMIYKDLIVTTNLKSQFKWNTQKVTLYTNLSYCLNKAPQSWTWGKSLIGTNIKSICIVEFIDHPGYAKKVIVSKKIKSDTGSQDIELKNYEIIHPEYARIKYILLYVYNSQTLSNQPKYRWWEGEKQFLVACTLALAFLAGCTVGRLLRGKFSSST</sequence>
<evidence type="ECO:0000313" key="2">
    <source>
        <dbReference type="Proteomes" id="UP000494040"/>
    </source>
</evidence>
<dbReference type="EnsemblMetazoa" id="XM_024227344.1">
    <property type="protein sequence ID" value="XP_024083112.1"/>
    <property type="gene ID" value="LOC106671039"/>
</dbReference>
<reference evidence="1" key="1">
    <citation type="submission" date="2022-01" db="UniProtKB">
        <authorList>
            <consortium name="EnsemblMetazoa"/>
        </authorList>
    </citation>
    <scope>IDENTIFICATION</scope>
</reference>
<dbReference type="AlphaFoldDB" id="A0A8I6SIG8"/>
<dbReference type="OrthoDB" id="6605656at2759"/>
<protein>
    <submittedName>
        <fullName evidence="1">Uncharacterized protein</fullName>
    </submittedName>
</protein>
<dbReference type="RefSeq" id="XP_024083112.1">
    <property type="nucleotide sequence ID" value="XM_024227344.1"/>
</dbReference>
<dbReference type="Proteomes" id="UP000494040">
    <property type="component" value="Unassembled WGS sequence"/>
</dbReference>
<dbReference type="GeneID" id="106671039"/>
<keyword evidence="2" id="KW-1185">Reference proteome</keyword>
<evidence type="ECO:0000313" key="1">
    <source>
        <dbReference type="EnsemblMetazoa" id="XP_024083112.1"/>
    </source>
</evidence>
<organism evidence="1 2">
    <name type="scientific">Cimex lectularius</name>
    <name type="common">Bed bug</name>
    <name type="synonym">Acanthia lectularia</name>
    <dbReference type="NCBI Taxonomy" id="79782"/>
    <lineage>
        <taxon>Eukaryota</taxon>
        <taxon>Metazoa</taxon>
        <taxon>Ecdysozoa</taxon>
        <taxon>Arthropoda</taxon>
        <taxon>Hexapoda</taxon>
        <taxon>Insecta</taxon>
        <taxon>Pterygota</taxon>
        <taxon>Neoptera</taxon>
        <taxon>Paraneoptera</taxon>
        <taxon>Hemiptera</taxon>
        <taxon>Heteroptera</taxon>
        <taxon>Panheteroptera</taxon>
        <taxon>Cimicomorpha</taxon>
        <taxon>Cimicidae</taxon>
        <taxon>Cimex</taxon>
    </lineage>
</organism>